<keyword evidence="2" id="KW-1185">Reference proteome</keyword>
<name>A0ABD2MUH9_9CUCU</name>
<evidence type="ECO:0000313" key="1">
    <source>
        <dbReference type="EMBL" id="KAL3269957.1"/>
    </source>
</evidence>
<reference evidence="1 2" key="1">
    <citation type="journal article" date="2021" name="BMC Biol.">
        <title>Horizontally acquired antibacterial genes associated with adaptive radiation of ladybird beetles.</title>
        <authorList>
            <person name="Li H.S."/>
            <person name="Tang X.F."/>
            <person name="Huang Y.H."/>
            <person name="Xu Z.Y."/>
            <person name="Chen M.L."/>
            <person name="Du X.Y."/>
            <person name="Qiu B.Y."/>
            <person name="Chen P.T."/>
            <person name="Zhang W."/>
            <person name="Slipinski A."/>
            <person name="Escalona H.E."/>
            <person name="Waterhouse R.M."/>
            <person name="Zwick A."/>
            <person name="Pang H."/>
        </authorList>
    </citation>
    <scope>NUCLEOTIDE SEQUENCE [LARGE SCALE GENOMIC DNA]</scope>
    <source>
        <strain evidence="1">SYSU2018</strain>
    </source>
</reference>
<feature type="non-terminal residue" evidence="1">
    <location>
        <position position="83"/>
    </location>
</feature>
<dbReference type="EMBL" id="JABFTP020000021">
    <property type="protein sequence ID" value="KAL3269957.1"/>
    <property type="molecule type" value="Genomic_DNA"/>
</dbReference>
<gene>
    <name evidence="1" type="ORF">HHI36_009012</name>
</gene>
<sequence>MHQIVFKYMEKSCETFLEKIVLFDETFFEIERKQPEISNKRALGLNCFIIDSERKHARYTLKRGRILEDAVRKTVSSKLAKKM</sequence>
<organism evidence="1 2">
    <name type="scientific">Cryptolaemus montrouzieri</name>
    <dbReference type="NCBI Taxonomy" id="559131"/>
    <lineage>
        <taxon>Eukaryota</taxon>
        <taxon>Metazoa</taxon>
        <taxon>Ecdysozoa</taxon>
        <taxon>Arthropoda</taxon>
        <taxon>Hexapoda</taxon>
        <taxon>Insecta</taxon>
        <taxon>Pterygota</taxon>
        <taxon>Neoptera</taxon>
        <taxon>Endopterygota</taxon>
        <taxon>Coleoptera</taxon>
        <taxon>Polyphaga</taxon>
        <taxon>Cucujiformia</taxon>
        <taxon>Coccinelloidea</taxon>
        <taxon>Coccinellidae</taxon>
        <taxon>Scymninae</taxon>
        <taxon>Scymnini</taxon>
        <taxon>Cryptolaemus</taxon>
    </lineage>
</organism>
<comment type="caution">
    <text evidence="1">The sequence shown here is derived from an EMBL/GenBank/DDBJ whole genome shotgun (WGS) entry which is preliminary data.</text>
</comment>
<proteinExistence type="predicted"/>
<accession>A0ABD2MUH9</accession>
<dbReference type="AlphaFoldDB" id="A0ABD2MUH9"/>
<dbReference type="Proteomes" id="UP001516400">
    <property type="component" value="Unassembled WGS sequence"/>
</dbReference>
<evidence type="ECO:0008006" key="3">
    <source>
        <dbReference type="Google" id="ProtNLM"/>
    </source>
</evidence>
<protein>
    <recommendedName>
        <fullName evidence="3">Transposase</fullName>
    </recommendedName>
</protein>
<evidence type="ECO:0000313" key="2">
    <source>
        <dbReference type="Proteomes" id="UP001516400"/>
    </source>
</evidence>